<evidence type="ECO:0000313" key="2">
    <source>
        <dbReference type="Proteomes" id="UP001064048"/>
    </source>
</evidence>
<reference evidence="1 2" key="1">
    <citation type="journal article" date="2022" name="Genome Biol. Evol.">
        <title>The Spruce Budworm Genome: Reconstructing the Evolutionary History of Antifreeze Proteins.</title>
        <authorList>
            <person name="Beliveau C."/>
            <person name="Gagne P."/>
            <person name="Picq S."/>
            <person name="Vernygora O."/>
            <person name="Keeling C.I."/>
            <person name="Pinkney K."/>
            <person name="Doucet D."/>
            <person name="Wen F."/>
            <person name="Johnston J.S."/>
            <person name="Maaroufi H."/>
            <person name="Boyle B."/>
            <person name="Laroche J."/>
            <person name="Dewar K."/>
            <person name="Juretic N."/>
            <person name="Blackburn G."/>
            <person name="Nisole A."/>
            <person name="Brunet B."/>
            <person name="Brandao M."/>
            <person name="Lumley L."/>
            <person name="Duan J."/>
            <person name="Quan G."/>
            <person name="Lucarotti C.J."/>
            <person name="Roe A.D."/>
            <person name="Sperling F.A.H."/>
            <person name="Levesque R.C."/>
            <person name="Cusson M."/>
        </authorList>
    </citation>
    <scope>NUCLEOTIDE SEQUENCE [LARGE SCALE GENOMIC DNA]</scope>
    <source>
        <strain evidence="1">Glfc:IPQL:Cfum</strain>
    </source>
</reference>
<evidence type="ECO:0000313" key="1">
    <source>
        <dbReference type="EMBL" id="KAI8420326.1"/>
    </source>
</evidence>
<dbReference type="EMBL" id="CM046114">
    <property type="protein sequence ID" value="KAI8420326.1"/>
    <property type="molecule type" value="Genomic_DNA"/>
</dbReference>
<comment type="caution">
    <text evidence="1">The sequence shown here is derived from an EMBL/GenBank/DDBJ whole genome shotgun (WGS) entry which is preliminary data.</text>
</comment>
<organism evidence="1 2">
    <name type="scientific">Choristoneura fumiferana</name>
    <name type="common">Spruce budworm moth</name>
    <name type="synonym">Archips fumiferana</name>
    <dbReference type="NCBI Taxonomy" id="7141"/>
    <lineage>
        <taxon>Eukaryota</taxon>
        <taxon>Metazoa</taxon>
        <taxon>Ecdysozoa</taxon>
        <taxon>Arthropoda</taxon>
        <taxon>Hexapoda</taxon>
        <taxon>Insecta</taxon>
        <taxon>Pterygota</taxon>
        <taxon>Neoptera</taxon>
        <taxon>Endopterygota</taxon>
        <taxon>Lepidoptera</taxon>
        <taxon>Glossata</taxon>
        <taxon>Ditrysia</taxon>
        <taxon>Tortricoidea</taxon>
        <taxon>Tortricidae</taxon>
        <taxon>Tortricinae</taxon>
        <taxon>Choristoneura</taxon>
    </lineage>
</organism>
<gene>
    <name evidence="1" type="ORF">MSG28_008853</name>
</gene>
<dbReference type="Proteomes" id="UP001064048">
    <property type="component" value="Chromosome 14"/>
</dbReference>
<proteinExistence type="predicted"/>
<protein>
    <submittedName>
        <fullName evidence="1">Uncharacterized protein</fullName>
    </submittedName>
</protein>
<sequence length="327" mass="37106">MVSRIEYNTNGGKELEATFLELYKCYLLSFFEDDDLLETHWCSRPSEGLLDVLYLPYLTFFKTAKPGTEEYEVVTFDVQAEDQPEPDRDKIKSILQKTHRGRALLISEGATKGLLDSNQIKELAHLMLDSVLDIDPDTQLKWTESDLVAEALQILAIAVEGATPWKEIDKFWAITAKARLQKLYNNKGTLLDYLNEYQVLKGPNGYKILIADFDGLYPSTGADILRSSLHNVSGNIIAKGKALLSSTKNQFLKFALTELVTSNDDDSENKLWFIPTRRQVVKLCLEDLARRKIELPDLDMSENCKPVLEACKGWLSEDSRLRCSLKT</sequence>
<name>A0ACC0J876_CHOFU</name>
<keyword evidence="2" id="KW-1185">Reference proteome</keyword>
<accession>A0ACC0J876</accession>